<proteinExistence type="predicted"/>
<evidence type="ECO:0000256" key="1">
    <source>
        <dbReference type="ARBA" id="ARBA00004236"/>
    </source>
</evidence>
<dbReference type="GO" id="GO:0015871">
    <property type="term" value="P:choline transport"/>
    <property type="evidence" value="ECO:0007669"/>
    <property type="project" value="TreeGrafter"/>
</dbReference>
<protein>
    <submittedName>
        <fullName evidence="7">Glycine/betaine ABC transporter substrate-binding protein</fullName>
    </submittedName>
</protein>
<evidence type="ECO:0000259" key="6">
    <source>
        <dbReference type="Pfam" id="PF04069"/>
    </source>
</evidence>
<dbReference type="KEGG" id="mant:BHD05_08950"/>
<dbReference type="EMBL" id="CP017146">
    <property type="protein sequence ID" value="QHO69750.1"/>
    <property type="molecule type" value="Genomic_DNA"/>
</dbReference>
<dbReference type="GO" id="GO:0015226">
    <property type="term" value="F:carnitine transmembrane transporter activity"/>
    <property type="evidence" value="ECO:0007669"/>
    <property type="project" value="TreeGrafter"/>
</dbReference>
<evidence type="ECO:0000256" key="2">
    <source>
        <dbReference type="ARBA" id="ARBA00022448"/>
    </source>
</evidence>
<keyword evidence="5" id="KW-0732">Signal</keyword>
<evidence type="ECO:0000313" key="8">
    <source>
        <dbReference type="Proteomes" id="UP000464507"/>
    </source>
</evidence>
<dbReference type="OrthoDB" id="9787902at2"/>
<organism evidence="7 8">
    <name type="scientific">Marisediminicola antarctica</name>
    <dbReference type="NCBI Taxonomy" id="674079"/>
    <lineage>
        <taxon>Bacteria</taxon>
        <taxon>Bacillati</taxon>
        <taxon>Actinomycetota</taxon>
        <taxon>Actinomycetes</taxon>
        <taxon>Micrococcales</taxon>
        <taxon>Microbacteriaceae</taxon>
        <taxon>Marisediminicola</taxon>
    </lineage>
</organism>
<accession>A0A7L5AGS5</accession>
<sequence>MNKSIKTAFAFAGAAGLIALAGCSTDADAGSDASGLENGDAQDVTIAVFNGWPEGEAVSHLWAAVLEEEGYNVELEYADVAAGFVGLSSGDYDLNMDVWLPGTHAEYLEEYGDDIVDVGTWNTDATLSVAVNEDAPIDSLAELADNGDLFGNRIIGIEPGAGLTKITQENVMPTYNLDAFELTTSSTAAMLAELTAATDAGENIAVTLWHPHWAYDAFPIKDLADPEGALGDAEGLHTFSRTGFGEDYPTLNGWLEDFEMETAPLDSLQNEMFGSGADASEYEEIVQTWIGENQEWVDGLTS</sequence>
<evidence type="ECO:0000256" key="5">
    <source>
        <dbReference type="SAM" id="SignalP"/>
    </source>
</evidence>
<comment type="subcellular location">
    <subcellularLocation>
        <location evidence="1">Cell membrane</location>
    </subcellularLocation>
</comment>
<name>A0A7L5AGS5_9MICO</name>
<evidence type="ECO:0000256" key="3">
    <source>
        <dbReference type="ARBA" id="ARBA00022475"/>
    </source>
</evidence>
<dbReference type="Pfam" id="PF04069">
    <property type="entry name" value="OpuAC"/>
    <property type="match status" value="1"/>
</dbReference>
<dbReference type="Gene3D" id="3.40.190.10">
    <property type="entry name" value="Periplasmic binding protein-like II"/>
    <property type="match status" value="1"/>
</dbReference>
<dbReference type="AlphaFoldDB" id="A0A7L5AGS5"/>
<dbReference type="PROSITE" id="PS51257">
    <property type="entry name" value="PROKAR_LIPOPROTEIN"/>
    <property type="match status" value="1"/>
</dbReference>
<gene>
    <name evidence="7" type="ORF">BHD05_08950</name>
</gene>
<feature type="chain" id="PRO_5029858207" evidence="5">
    <location>
        <begin position="30"/>
        <end position="302"/>
    </location>
</feature>
<dbReference type="RefSeq" id="WP_161886129.1">
    <property type="nucleotide sequence ID" value="NZ_CP017146.1"/>
</dbReference>
<feature type="domain" description="ABC-type glycine betaine transport system substrate-binding" evidence="6">
    <location>
        <begin position="43"/>
        <end position="290"/>
    </location>
</feature>
<dbReference type="CDD" id="cd13639">
    <property type="entry name" value="PBP2_OpuAC_like"/>
    <property type="match status" value="1"/>
</dbReference>
<dbReference type="GO" id="GO:0031460">
    <property type="term" value="P:glycine betaine transport"/>
    <property type="evidence" value="ECO:0007669"/>
    <property type="project" value="TreeGrafter"/>
</dbReference>
<dbReference type="GO" id="GO:0043190">
    <property type="term" value="C:ATP-binding cassette (ABC) transporter complex"/>
    <property type="evidence" value="ECO:0007669"/>
    <property type="project" value="InterPro"/>
</dbReference>
<evidence type="ECO:0000313" key="7">
    <source>
        <dbReference type="EMBL" id="QHO69750.1"/>
    </source>
</evidence>
<reference evidence="7 8" key="1">
    <citation type="submission" date="2016-09" db="EMBL/GenBank/DDBJ databases">
        <title>Complete genome sequence of microbes from the polar regions.</title>
        <authorList>
            <person name="Liao L."/>
            <person name="Chen B."/>
        </authorList>
    </citation>
    <scope>NUCLEOTIDE SEQUENCE [LARGE SCALE GENOMIC DNA]</scope>
    <source>
        <strain evidence="7 8">ZS314</strain>
    </source>
</reference>
<keyword evidence="4" id="KW-0472">Membrane</keyword>
<keyword evidence="2" id="KW-0813">Transport</keyword>
<dbReference type="Gene3D" id="3.40.190.100">
    <property type="entry name" value="Glycine betaine-binding periplasmic protein, domain 2"/>
    <property type="match status" value="1"/>
</dbReference>
<evidence type="ECO:0000256" key="4">
    <source>
        <dbReference type="ARBA" id="ARBA00023136"/>
    </source>
</evidence>
<keyword evidence="3" id="KW-1003">Cell membrane</keyword>
<feature type="signal peptide" evidence="5">
    <location>
        <begin position="1"/>
        <end position="29"/>
    </location>
</feature>
<dbReference type="Proteomes" id="UP000464507">
    <property type="component" value="Chromosome"/>
</dbReference>
<dbReference type="PANTHER" id="PTHR47737">
    <property type="entry name" value="GLYCINE BETAINE/PROLINE BETAINE TRANSPORT SYSTEM PERMEASE PROTEIN PROW"/>
    <property type="match status" value="1"/>
</dbReference>
<dbReference type="SUPFAM" id="SSF53850">
    <property type="entry name" value="Periplasmic binding protein-like II"/>
    <property type="match status" value="1"/>
</dbReference>
<dbReference type="PANTHER" id="PTHR47737:SF1">
    <property type="entry name" value="GLYCINE BETAINE_PROLINE BETAINE TRANSPORT SYSTEM PERMEASE PROTEIN PROW"/>
    <property type="match status" value="1"/>
</dbReference>
<dbReference type="GO" id="GO:0005275">
    <property type="term" value="F:amine transmembrane transporter activity"/>
    <property type="evidence" value="ECO:0007669"/>
    <property type="project" value="TreeGrafter"/>
</dbReference>
<dbReference type="InterPro" id="IPR007210">
    <property type="entry name" value="ABC_Gly_betaine_transp_sub-bd"/>
</dbReference>
<keyword evidence="8" id="KW-1185">Reference proteome</keyword>